<dbReference type="Gene3D" id="1.20.140.10">
    <property type="entry name" value="Butyryl-CoA Dehydrogenase, subunit A, domain 3"/>
    <property type="match status" value="1"/>
</dbReference>
<feature type="domain" description="Acyl-CoA dehydrogenase/oxidase C-terminal" evidence="4">
    <location>
        <begin position="251"/>
        <end position="398"/>
    </location>
</feature>
<comment type="similarity">
    <text evidence="1">Belongs to the acyl-CoA dehydrogenase family.</text>
</comment>
<evidence type="ECO:0000313" key="6">
    <source>
        <dbReference type="Proteomes" id="UP000422572"/>
    </source>
</evidence>
<dbReference type="KEGG" id="sfic:EIZ62_01860"/>
<name>A0A6I6F3D1_9ACTN</name>
<keyword evidence="6" id="KW-1185">Reference proteome</keyword>
<proteinExistence type="inferred from homology"/>
<organism evidence="5 6">
    <name type="scientific">Streptomyces ficellus</name>
    <dbReference type="NCBI Taxonomy" id="1977088"/>
    <lineage>
        <taxon>Bacteria</taxon>
        <taxon>Bacillati</taxon>
        <taxon>Actinomycetota</taxon>
        <taxon>Actinomycetes</taxon>
        <taxon>Kitasatosporales</taxon>
        <taxon>Streptomycetaceae</taxon>
        <taxon>Streptomyces</taxon>
    </lineage>
</organism>
<dbReference type="PANTHER" id="PTHR43884:SF19">
    <property type="entry name" value="ACYL-COA DEHYDROGENASE FADE4-RELATED"/>
    <property type="match status" value="1"/>
</dbReference>
<protein>
    <submittedName>
        <fullName evidence="5">Acyl-CoA dehydrogenase</fullName>
    </submittedName>
</protein>
<dbReference type="GO" id="GO:0005886">
    <property type="term" value="C:plasma membrane"/>
    <property type="evidence" value="ECO:0007669"/>
    <property type="project" value="TreeGrafter"/>
</dbReference>
<dbReference type="AlphaFoldDB" id="A0A6I6F3D1"/>
<dbReference type="EMBL" id="CP034279">
    <property type="protein sequence ID" value="QGV77134.1"/>
    <property type="molecule type" value="Genomic_DNA"/>
</dbReference>
<gene>
    <name evidence="5" type="ORF">EIZ62_01860</name>
</gene>
<accession>A0A6I6F3D1</accession>
<evidence type="ECO:0000256" key="1">
    <source>
        <dbReference type="ARBA" id="ARBA00009347"/>
    </source>
</evidence>
<dbReference type="InterPro" id="IPR036250">
    <property type="entry name" value="AcylCo_DH-like_C"/>
</dbReference>
<reference evidence="5 6" key="1">
    <citation type="submission" date="2018-12" db="EMBL/GenBank/DDBJ databases">
        <title>Complete genome sequence of Streptomyces ficellus NRRL8067, the producer of ficellomycin, feldamycin and nojirimycin.</title>
        <authorList>
            <person name="Zhang H."/>
            <person name="Yue R."/>
            <person name="Liu Y."/>
            <person name="Li M."/>
            <person name="Mu H."/>
            <person name="Zhang J."/>
        </authorList>
    </citation>
    <scope>NUCLEOTIDE SEQUENCE [LARGE SCALE GENOMIC DNA]</scope>
    <source>
        <strain evidence="5 6">NRRL 8067</strain>
    </source>
</reference>
<dbReference type="PANTHER" id="PTHR43884">
    <property type="entry name" value="ACYL-COA DEHYDROGENASE"/>
    <property type="match status" value="1"/>
</dbReference>
<evidence type="ECO:0000259" key="4">
    <source>
        <dbReference type="Pfam" id="PF00441"/>
    </source>
</evidence>
<dbReference type="RefSeq" id="WP_156690955.1">
    <property type="nucleotide sequence ID" value="NZ_CP034279.1"/>
</dbReference>
<dbReference type="SUPFAM" id="SSF56645">
    <property type="entry name" value="Acyl-CoA dehydrogenase NM domain-like"/>
    <property type="match status" value="1"/>
</dbReference>
<dbReference type="InterPro" id="IPR009075">
    <property type="entry name" value="AcylCo_DH/oxidase_C"/>
</dbReference>
<evidence type="ECO:0000313" key="5">
    <source>
        <dbReference type="EMBL" id="QGV77134.1"/>
    </source>
</evidence>
<evidence type="ECO:0000256" key="2">
    <source>
        <dbReference type="ARBA" id="ARBA00022630"/>
    </source>
</evidence>
<dbReference type="InterPro" id="IPR009100">
    <property type="entry name" value="AcylCoA_DH/oxidase_NM_dom_sf"/>
</dbReference>
<dbReference type="GO" id="GO:0003995">
    <property type="term" value="F:acyl-CoA dehydrogenase activity"/>
    <property type="evidence" value="ECO:0007669"/>
    <property type="project" value="TreeGrafter"/>
</dbReference>
<dbReference type="SUPFAM" id="SSF47203">
    <property type="entry name" value="Acyl-CoA dehydrogenase C-terminal domain-like"/>
    <property type="match status" value="1"/>
</dbReference>
<dbReference type="OrthoDB" id="5427839at2"/>
<dbReference type="Pfam" id="PF00441">
    <property type="entry name" value="Acyl-CoA_dh_1"/>
    <property type="match status" value="1"/>
</dbReference>
<dbReference type="InterPro" id="IPR046373">
    <property type="entry name" value="Acyl-CoA_Oxase/DH_mid-dom_sf"/>
</dbReference>
<dbReference type="Proteomes" id="UP000422572">
    <property type="component" value="Chromosome"/>
</dbReference>
<keyword evidence="2" id="KW-0285">Flavoprotein</keyword>
<evidence type="ECO:0000256" key="3">
    <source>
        <dbReference type="ARBA" id="ARBA00022827"/>
    </source>
</evidence>
<sequence>MADPLLFNPRTYDPAHFDAETRRLLRATVDWFEERGKRKLIEDYRSRAWLADFLAFSAKEGLFATFLTPASAAAGQPGDQSDKRWDTARIAALNEIFGFYGLDYWYAWQVTILGLGPVWQSDNAAARARAAELLAQGEVFAFGLSEKSHGADIYSTDMLLEPDSDGSGGFRATGSKYYIGNGNAAGLVSVFGRRTDMEGPDAYVFFAADSRHPDYHLVKNVVDSSKYVSEFRLENYPVRQEDVLHTGRAAFDAALNTVNVGKFNLCTASIGICEHAMYEAVTHAHNRILYGRPVTAFPHVRRELTDAYVRLVGMKLFSDRAVDYFRSAGPDDRRYLLFNPMTKMKVTTEGEKVIDLMWDVIAAKGFEKDNYFAQAAIEIRGLPKLEGTVHVNLALILKFMRNHLLDPAGYDAVPTRLDAADDAFLFRQGPARGLGSVRFHDWRPAFDAYADVANVARFREQADALCAFVTTAAPDEAQSRDLDLLLAVGQLFALVVHGQLILEQARLTGLDRDVLDELFAVLVRDFSAHAVELHGKDSATEQQQEWAMGAVRRPVVDEARSARVWERVEALSGAYEMAP</sequence>
<keyword evidence="3" id="KW-0274">FAD</keyword>
<dbReference type="Gene3D" id="2.40.110.10">
    <property type="entry name" value="Butyryl-CoA Dehydrogenase, subunit A, domain 2"/>
    <property type="match status" value="1"/>
</dbReference>